<dbReference type="RefSeq" id="WP_166048317.1">
    <property type="nucleotide sequence ID" value="NZ_JAAMPJ010000006.1"/>
</dbReference>
<accession>A0A7C9VTF5</accession>
<proteinExistence type="predicted"/>
<feature type="region of interest" description="Disordered" evidence="1">
    <location>
        <begin position="34"/>
        <end position="112"/>
    </location>
</feature>
<feature type="compositionally biased region" description="Pro residues" evidence="1">
    <location>
        <begin position="90"/>
        <end position="110"/>
    </location>
</feature>
<evidence type="ECO:0000256" key="1">
    <source>
        <dbReference type="SAM" id="MobiDB-lite"/>
    </source>
</evidence>
<evidence type="ECO:0000313" key="3">
    <source>
        <dbReference type="Proteomes" id="UP000481360"/>
    </source>
</evidence>
<dbReference type="EMBL" id="JAAMPJ010000006">
    <property type="protein sequence ID" value="NGY61935.1"/>
    <property type="molecule type" value="Genomic_DNA"/>
</dbReference>
<comment type="caution">
    <text evidence="2">The sequence shown here is derived from an EMBL/GenBank/DDBJ whole genome shotgun (WGS) entry which is preliminary data.</text>
</comment>
<reference evidence="2 3" key="1">
    <citation type="submission" date="2020-03" db="EMBL/GenBank/DDBJ databases">
        <title>Isolation and identification of active actinomycetes.</title>
        <authorList>
            <person name="Sun X."/>
        </authorList>
    </citation>
    <scope>NUCLEOTIDE SEQUENCE [LARGE SCALE GENOMIC DNA]</scope>
    <source>
        <strain evidence="2 3">NEAU-D13</strain>
    </source>
</reference>
<gene>
    <name evidence="2" type="ORF">G7043_23685</name>
</gene>
<name>A0A7C9VTF5_9PSEU</name>
<evidence type="ECO:0000313" key="2">
    <source>
        <dbReference type="EMBL" id="NGY61935.1"/>
    </source>
</evidence>
<organism evidence="2 3">
    <name type="scientific">Lentzea alba</name>
    <dbReference type="NCBI Taxonomy" id="2714351"/>
    <lineage>
        <taxon>Bacteria</taxon>
        <taxon>Bacillati</taxon>
        <taxon>Actinomycetota</taxon>
        <taxon>Actinomycetes</taxon>
        <taxon>Pseudonocardiales</taxon>
        <taxon>Pseudonocardiaceae</taxon>
        <taxon>Lentzea</taxon>
    </lineage>
</organism>
<feature type="compositionally biased region" description="Low complexity" evidence="1">
    <location>
        <begin position="62"/>
        <end position="85"/>
    </location>
</feature>
<protein>
    <submittedName>
        <fullName evidence="2">Uncharacterized protein</fullName>
    </submittedName>
</protein>
<keyword evidence="3" id="KW-1185">Reference proteome</keyword>
<dbReference type="Proteomes" id="UP000481360">
    <property type="component" value="Unassembled WGS sequence"/>
</dbReference>
<feature type="compositionally biased region" description="Pro residues" evidence="1">
    <location>
        <begin position="52"/>
        <end position="61"/>
    </location>
</feature>
<sequence length="193" mass="19595">MKLQRDQVVAAGLVGTVVVVLGFASGIGGVPVAQSGPTPPVRHPPAATTTPPVRPQQPPPQQQYVVPAAVPLPVAQGPHVPAPALEHPHPAPTSPPSKPTVPPTTTPPSKPCEGAAVTELLKLLDVDELPVVGELLPGTHEVERQSDVDLPLLGKLGDPAKLVGDLTGDLLGPGCSLVADDETGKITALLSTP</sequence>
<dbReference type="AlphaFoldDB" id="A0A7C9VTF5"/>